<dbReference type="AlphaFoldDB" id="A0ABD3WJD2"/>
<comment type="caution">
    <text evidence="2">The sequence shown here is derived from an EMBL/GenBank/DDBJ whole genome shotgun (WGS) entry which is preliminary data.</text>
</comment>
<evidence type="ECO:0000256" key="1">
    <source>
        <dbReference type="SAM" id="MobiDB-lite"/>
    </source>
</evidence>
<organism evidence="2 3">
    <name type="scientific">Sinanodonta woodiana</name>
    <name type="common">Chinese pond mussel</name>
    <name type="synonym">Anodonta woodiana</name>
    <dbReference type="NCBI Taxonomy" id="1069815"/>
    <lineage>
        <taxon>Eukaryota</taxon>
        <taxon>Metazoa</taxon>
        <taxon>Spiralia</taxon>
        <taxon>Lophotrochozoa</taxon>
        <taxon>Mollusca</taxon>
        <taxon>Bivalvia</taxon>
        <taxon>Autobranchia</taxon>
        <taxon>Heteroconchia</taxon>
        <taxon>Palaeoheterodonta</taxon>
        <taxon>Unionida</taxon>
        <taxon>Unionoidea</taxon>
        <taxon>Unionidae</taxon>
        <taxon>Unioninae</taxon>
        <taxon>Sinanodonta</taxon>
    </lineage>
</organism>
<proteinExistence type="predicted"/>
<evidence type="ECO:0000313" key="3">
    <source>
        <dbReference type="Proteomes" id="UP001634394"/>
    </source>
</evidence>
<reference evidence="2 3" key="1">
    <citation type="submission" date="2024-11" db="EMBL/GenBank/DDBJ databases">
        <title>Chromosome-level genome assembly of the freshwater bivalve Anodonta woodiana.</title>
        <authorList>
            <person name="Chen X."/>
        </authorList>
    </citation>
    <scope>NUCLEOTIDE SEQUENCE [LARGE SCALE GENOMIC DNA]</scope>
    <source>
        <strain evidence="2">MN2024</strain>
        <tissue evidence="2">Gills</tissue>
    </source>
</reference>
<feature type="non-terminal residue" evidence="2">
    <location>
        <position position="1"/>
    </location>
</feature>
<accession>A0ABD3WJD2</accession>
<dbReference type="Proteomes" id="UP001634394">
    <property type="component" value="Unassembled WGS sequence"/>
</dbReference>
<evidence type="ECO:0000313" key="2">
    <source>
        <dbReference type="EMBL" id="KAL3874070.1"/>
    </source>
</evidence>
<feature type="region of interest" description="Disordered" evidence="1">
    <location>
        <begin position="1"/>
        <end position="20"/>
    </location>
</feature>
<keyword evidence="3" id="KW-1185">Reference proteome</keyword>
<dbReference type="EMBL" id="JBJQND010000006">
    <property type="protein sequence ID" value="KAL3874070.1"/>
    <property type="molecule type" value="Genomic_DNA"/>
</dbReference>
<gene>
    <name evidence="2" type="ORF">ACJMK2_037133</name>
</gene>
<name>A0ABD3WJD2_SINWO</name>
<protein>
    <submittedName>
        <fullName evidence="2">Uncharacterized protein</fullName>
    </submittedName>
</protein>
<sequence length="75" mass="8059">KNLILCDTGRSPPSASDPNFGKLPAPVRKLYLALSPLLRLSTAKDSHLPGSSSFERFIGAQPDSSLLFLPHSEVV</sequence>